<dbReference type="GO" id="GO:0046872">
    <property type="term" value="F:metal ion binding"/>
    <property type="evidence" value="ECO:0007669"/>
    <property type="project" value="UniProtKB-KW"/>
</dbReference>
<keyword evidence="4" id="KW-0547">Nucleotide-binding</keyword>
<dbReference type="GO" id="GO:0005525">
    <property type="term" value="F:GTP binding"/>
    <property type="evidence" value="ECO:0007669"/>
    <property type="project" value="UniProtKB-KW"/>
</dbReference>
<keyword evidence="7" id="KW-0501">Molybdenum cofactor biosynthesis</keyword>
<evidence type="ECO:0000256" key="1">
    <source>
        <dbReference type="ARBA" id="ARBA00022490"/>
    </source>
</evidence>
<keyword evidence="5" id="KW-0460">Magnesium</keyword>
<reference evidence="9" key="1">
    <citation type="submission" date="2020-05" db="EMBL/GenBank/DDBJ databases">
        <authorList>
            <person name="Chiriac C."/>
            <person name="Salcher M."/>
            <person name="Ghai R."/>
            <person name="Kavagutti S V."/>
        </authorList>
    </citation>
    <scope>NUCLEOTIDE SEQUENCE</scope>
</reference>
<dbReference type="InterPro" id="IPR013482">
    <property type="entry name" value="Molybde_CF_guanTrfase"/>
</dbReference>
<evidence type="ECO:0000256" key="3">
    <source>
        <dbReference type="ARBA" id="ARBA00022723"/>
    </source>
</evidence>
<sequence length="196" mass="20845">MTAAVILSGGQSARFGSDKSRAKFGNDTLLERAVTVAHEVANEVLVVGPWAPIGTPCVVEPERFGGPLSALAFALEQVSSSCVLVLAGDHPLLQSALLRELLRLCAKGDSAAVVPVTEHGPQPLVACYDKSVLADAKRLIAQGERSMRALLSQIQTSYQAEGEWTRFDPEGWSFLDVDTPGDLGELLRSAPTGFED</sequence>
<protein>
    <submittedName>
        <fullName evidence="9">Unannotated protein</fullName>
    </submittedName>
</protein>
<proteinExistence type="predicted"/>
<dbReference type="PANTHER" id="PTHR19136">
    <property type="entry name" value="MOLYBDENUM COFACTOR GUANYLYLTRANSFERASE"/>
    <property type="match status" value="1"/>
</dbReference>
<keyword evidence="3" id="KW-0479">Metal-binding</keyword>
<dbReference type="Pfam" id="PF12804">
    <property type="entry name" value="NTP_transf_3"/>
    <property type="match status" value="1"/>
</dbReference>
<dbReference type="PANTHER" id="PTHR19136:SF81">
    <property type="entry name" value="MOLYBDENUM COFACTOR GUANYLYLTRANSFERASE"/>
    <property type="match status" value="1"/>
</dbReference>
<keyword evidence="2" id="KW-0808">Transferase</keyword>
<evidence type="ECO:0000256" key="4">
    <source>
        <dbReference type="ARBA" id="ARBA00022741"/>
    </source>
</evidence>
<accession>A0A6J6D4A6</accession>
<dbReference type="CDD" id="cd02503">
    <property type="entry name" value="MobA"/>
    <property type="match status" value="1"/>
</dbReference>
<dbReference type="AlphaFoldDB" id="A0A6J6D4A6"/>
<name>A0A6J6D4A6_9ZZZZ</name>
<evidence type="ECO:0000256" key="2">
    <source>
        <dbReference type="ARBA" id="ARBA00022679"/>
    </source>
</evidence>
<evidence type="ECO:0000256" key="7">
    <source>
        <dbReference type="ARBA" id="ARBA00023150"/>
    </source>
</evidence>
<dbReference type="GO" id="GO:0016779">
    <property type="term" value="F:nucleotidyltransferase activity"/>
    <property type="evidence" value="ECO:0007669"/>
    <property type="project" value="UniProtKB-ARBA"/>
</dbReference>
<dbReference type="InterPro" id="IPR025877">
    <property type="entry name" value="MobA-like_NTP_Trfase"/>
</dbReference>
<evidence type="ECO:0000313" key="9">
    <source>
        <dbReference type="EMBL" id="CAB4558175.1"/>
    </source>
</evidence>
<keyword evidence="6" id="KW-0342">GTP-binding</keyword>
<dbReference type="GO" id="GO:0006777">
    <property type="term" value="P:Mo-molybdopterin cofactor biosynthetic process"/>
    <property type="evidence" value="ECO:0007669"/>
    <property type="project" value="UniProtKB-KW"/>
</dbReference>
<evidence type="ECO:0000259" key="8">
    <source>
        <dbReference type="Pfam" id="PF12804"/>
    </source>
</evidence>
<gene>
    <name evidence="9" type="ORF">UFOPK1358_02052</name>
</gene>
<dbReference type="SUPFAM" id="SSF53448">
    <property type="entry name" value="Nucleotide-diphospho-sugar transferases"/>
    <property type="match status" value="1"/>
</dbReference>
<dbReference type="EMBL" id="CAEZSF010000307">
    <property type="protein sequence ID" value="CAB4558175.1"/>
    <property type="molecule type" value="Genomic_DNA"/>
</dbReference>
<evidence type="ECO:0000256" key="5">
    <source>
        <dbReference type="ARBA" id="ARBA00022842"/>
    </source>
</evidence>
<keyword evidence="1" id="KW-0963">Cytoplasm</keyword>
<feature type="domain" description="MobA-like NTP transferase" evidence="8">
    <location>
        <begin position="4"/>
        <end position="153"/>
    </location>
</feature>
<dbReference type="InterPro" id="IPR029044">
    <property type="entry name" value="Nucleotide-diphossugar_trans"/>
</dbReference>
<dbReference type="Gene3D" id="3.90.550.10">
    <property type="entry name" value="Spore Coat Polysaccharide Biosynthesis Protein SpsA, Chain A"/>
    <property type="match status" value="1"/>
</dbReference>
<evidence type="ECO:0000256" key="6">
    <source>
        <dbReference type="ARBA" id="ARBA00023134"/>
    </source>
</evidence>
<organism evidence="9">
    <name type="scientific">freshwater metagenome</name>
    <dbReference type="NCBI Taxonomy" id="449393"/>
    <lineage>
        <taxon>unclassified sequences</taxon>
        <taxon>metagenomes</taxon>
        <taxon>ecological metagenomes</taxon>
    </lineage>
</organism>